<feature type="transmembrane region" description="Helical" evidence="5">
    <location>
        <begin position="12"/>
        <end position="29"/>
    </location>
</feature>
<dbReference type="Proteomes" id="UP001177023">
    <property type="component" value="Unassembled WGS sequence"/>
</dbReference>
<protein>
    <recommendedName>
        <fullName evidence="6">TM2 domain-containing protein</fullName>
    </recommendedName>
</protein>
<keyword evidence="4 5" id="KW-0472">Membrane</keyword>
<keyword evidence="8" id="KW-1185">Reference proteome</keyword>
<comment type="caution">
    <text evidence="7">The sequence shown here is derived from an EMBL/GenBank/DDBJ whole genome shotgun (WGS) entry which is preliminary data.</text>
</comment>
<dbReference type="GO" id="GO:0016020">
    <property type="term" value="C:membrane"/>
    <property type="evidence" value="ECO:0007669"/>
    <property type="project" value="UniProtKB-SubCell"/>
</dbReference>
<feature type="transmembrane region" description="Helical" evidence="5">
    <location>
        <begin position="35"/>
        <end position="56"/>
    </location>
</feature>
<evidence type="ECO:0000313" key="8">
    <source>
        <dbReference type="Proteomes" id="UP001177023"/>
    </source>
</evidence>
<evidence type="ECO:0000313" key="7">
    <source>
        <dbReference type="EMBL" id="CAJ0578120.1"/>
    </source>
</evidence>
<gene>
    <name evidence="7" type="ORF">MSPICULIGERA_LOCUS16382</name>
</gene>
<organism evidence="7 8">
    <name type="scientific">Mesorhabditis spiculigera</name>
    <dbReference type="NCBI Taxonomy" id="96644"/>
    <lineage>
        <taxon>Eukaryota</taxon>
        <taxon>Metazoa</taxon>
        <taxon>Ecdysozoa</taxon>
        <taxon>Nematoda</taxon>
        <taxon>Chromadorea</taxon>
        <taxon>Rhabditida</taxon>
        <taxon>Rhabditina</taxon>
        <taxon>Rhabditomorpha</taxon>
        <taxon>Rhabditoidea</taxon>
        <taxon>Rhabditidae</taxon>
        <taxon>Mesorhabditinae</taxon>
        <taxon>Mesorhabditis</taxon>
    </lineage>
</organism>
<dbReference type="PANTHER" id="PTHR44733">
    <property type="entry name" value="DNAJ HOMOLOG SUBFAMILY C MEMBER 22"/>
    <property type="match status" value="1"/>
</dbReference>
<evidence type="ECO:0000256" key="1">
    <source>
        <dbReference type="ARBA" id="ARBA00004141"/>
    </source>
</evidence>
<comment type="subcellular location">
    <subcellularLocation>
        <location evidence="1">Membrane</location>
        <topology evidence="1">Multi-pass membrane protein</topology>
    </subcellularLocation>
</comment>
<evidence type="ECO:0000259" key="6">
    <source>
        <dbReference type="Pfam" id="PF05154"/>
    </source>
</evidence>
<feature type="transmembrane region" description="Helical" evidence="5">
    <location>
        <begin position="208"/>
        <end position="227"/>
    </location>
</feature>
<feature type="domain" description="TM2" evidence="6">
    <location>
        <begin position="14"/>
        <end position="54"/>
    </location>
</feature>
<evidence type="ECO:0000256" key="5">
    <source>
        <dbReference type="SAM" id="Phobius"/>
    </source>
</evidence>
<dbReference type="EMBL" id="CATQJA010002653">
    <property type="protein sequence ID" value="CAJ0578120.1"/>
    <property type="molecule type" value="Genomic_DNA"/>
</dbReference>
<proteinExistence type="predicted"/>
<sequence>MDTEKPLGVLRARFLLLVGGTFGWHRLYLRQVPEAFIYFSTFGVFLLGLFYDSFYINSEVREYNERIEGRQNEEKAKLAKQPNVSEHAPFSLTRNLYAILYGCYLGLFTWLAGNISFGGTLADNFPLLIAVAGAISTGVFLIGNSGRMTMKAAQIWISTFTLLAITARLAESSPARSIFFSAITGTLVGNRGIKRLSPRDRPYSYKHYVFWCSLWLFCLCLLGTGACRQLLEKRVSFHSNEARVSSTLATLLYDRPFIHSRANVLCISLLYLTDREEVDNLKNNRLQIYGNDWHVILAVHSLCLHADGPWQPVLEPWFYTVEEEEEDEHEHEDEDEE</sequence>
<dbReference type="PANTHER" id="PTHR44733:SF1">
    <property type="entry name" value="DNAJ HOMOLOG SUBFAMILY C MEMBER 22"/>
    <property type="match status" value="1"/>
</dbReference>
<evidence type="ECO:0000256" key="3">
    <source>
        <dbReference type="ARBA" id="ARBA00022989"/>
    </source>
</evidence>
<evidence type="ECO:0000256" key="4">
    <source>
        <dbReference type="ARBA" id="ARBA00023136"/>
    </source>
</evidence>
<keyword evidence="2 5" id="KW-0812">Transmembrane</keyword>
<feature type="transmembrane region" description="Helical" evidence="5">
    <location>
        <begin position="96"/>
        <end position="113"/>
    </location>
</feature>
<feature type="non-terminal residue" evidence="7">
    <location>
        <position position="337"/>
    </location>
</feature>
<accession>A0AA36GA52</accession>
<dbReference type="Pfam" id="PF05154">
    <property type="entry name" value="TM2"/>
    <property type="match status" value="1"/>
</dbReference>
<evidence type="ECO:0000256" key="2">
    <source>
        <dbReference type="ARBA" id="ARBA00022692"/>
    </source>
</evidence>
<dbReference type="AlphaFoldDB" id="A0AA36GA52"/>
<keyword evidence="3 5" id="KW-1133">Transmembrane helix</keyword>
<dbReference type="InterPro" id="IPR007829">
    <property type="entry name" value="TM2"/>
</dbReference>
<name>A0AA36GA52_9BILA</name>
<reference evidence="7" key="1">
    <citation type="submission" date="2023-06" db="EMBL/GenBank/DDBJ databases">
        <authorList>
            <person name="Delattre M."/>
        </authorList>
    </citation>
    <scope>NUCLEOTIDE SEQUENCE</scope>
    <source>
        <strain evidence="7">AF72</strain>
    </source>
</reference>
<feature type="transmembrane region" description="Helical" evidence="5">
    <location>
        <begin position="125"/>
        <end position="143"/>
    </location>
</feature>